<feature type="domain" description="N-acetyltransferase" evidence="2">
    <location>
        <begin position="3"/>
        <end position="159"/>
    </location>
</feature>
<organism evidence="3 4">
    <name type="scientific">Marinilactibacillus psychrotolerans 42ea</name>
    <dbReference type="NCBI Taxonomy" id="1255609"/>
    <lineage>
        <taxon>Bacteria</taxon>
        <taxon>Bacillati</taxon>
        <taxon>Bacillota</taxon>
        <taxon>Bacilli</taxon>
        <taxon>Lactobacillales</taxon>
        <taxon>Carnobacteriaceae</taxon>
        <taxon>Marinilactibacillus</taxon>
    </lineage>
</organism>
<evidence type="ECO:0000256" key="1">
    <source>
        <dbReference type="ARBA" id="ARBA00022679"/>
    </source>
</evidence>
<dbReference type="EMBL" id="FUKW01000114">
    <property type="protein sequence ID" value="SJN39738.1"/>
    <property type="molecule type" value="Genomic_DNA"/>
</dbReference>
<sequence length="160" mass="18201">MTIILREIEEQDNQIIGEIVQSSLASKGLALKGTAYYDPYLFKLFDVYQRGNAKYWVLEKNGQVIGGGGVGPFNSHKDIGELQKLYIIDSQQGHGYAHLIMKKILEFANLHYSQLYIETFASLDKANNLYKKYGFKEIDQSLEGTEHSACDTWLLKKLSE</sequence>
<reference evidence="3 4" key="1">
    <citation type="submission" date="2017-02" db="EMBL/GenBank/DDBJ databases">
        <authorList>
            <person name="Peterson S.W."/>
        </authorList>
    </citation>
    <scope>NUCLEOTIDE SEQUENCE [LARGE SCALE GENOMIC DNA]</scope>
    <source>
        <strain evidence="3 4">42ea</strain>
    </source>
</reference>
<evidence type="ECO:0000313" key="3">
    <source>
        <dbReference type="EMBL" id="SJN39738.1"/>
    </source>
</evidence>
<gene>
    <name evidence="3" type="ORF">FM115_08290</name>
</gene>
<name>A0A1R4K674_9LACT</name>
<dbReference type="PROSITE" id="PS51186">
    <property type="entry name" value="GNAT"/>
    <property type="match status" value="1"/>
</dbReference>
<protein>
    <submittedName>
        <fullName evidence="3">Histone acetyltransferase HPA2</fullName>
    </submittedName>
</protein>
<accession>A0A1R4K674</accession>
<evidence type="ECO:0000313" key="4">
    <source>
        <dbReference type="Proteomes" id="UP000195611"/>
    </source>
</evidence>
<dbReference type="InterPro" id="IPR050769">
    <property type="entry name" value="NAT_camello-type"/>
</dbReference>
<dbReference type="PANTHER" id="PTHR13947:SF37">
    <property type="entry name" value="LD18367P"/>
    <property type="match status" value="1"/>
</dbReference>
<dbReference type="Gene3D" id="3.40.630.30">
    <property type="match status" value="1"/>
</dbReference>
<dbReference type="PANTHER" id="PTHR13947">
    <property type="entry name" value="GNAT FAMILY N-ACETYLTRANSFERASE"/>
    <property type="match status" value="1"/>
</dbReference>
<evidence type="ECO:0000259" key="2">
    <source>
        <dbReference type="PROSITE" id="PS51186"/>
    </source>
</evidence>
<dbReference type="InterPro" id="IPR000182">
    <property type="entry name" value="GNAT_dom"/>
</dbReference>
<dbReference type="InterPro" id="IPR016181">
    <property type="entry name" value="Acyl_CoA_acyltransferase"/>
</dbReference>
<proteinExistence type="predicted"/>
<keyword evidence="1 3" id="KW-0808">Transferase</keyword>
<dbReference type="Proteomes" id="UP000195611">
    <property type="component" value="Unassembled WGS sequence"/>
</dbReference>
<dbReference type="Pfam" id="PF00583">
    <property type="entry name" value="Acetyltransf_1"/>
    <property type="match status" value="1"/>
</dbReference>
<dbReference type="SUPFAM" id="SSF55729">
    <property type="entry name" value="Acyl-CoA N-acyltransferases (Nat)"/>
    <property type="match status" value="1"/>
</dbReference>
<dbReference type="AlphaFoldDB" id="A0A1R4K674"/>
<dbReference type="GO" id="GO:0008080">
    <property type="term" value="F:N-acetyltransferase activity"/>
    <property type="evidence" value="ECO:0007669"/>
    <property type="project" value="InterPro"/>
</dbReference>
<dbReference type="RefSeq" id="WP_226910233.1">
    <property type="nucleotide sequence ID" value="NZ_FUKW01000114.1"/>
</dbReference>